<dbReference type="EMBL" id="MABE01000258">
    <property type="protein sequence ID" value="OUS40751.1"/>
    <property type="molecule type" value="Genomic_DNA"/>
</dbReference>
<evidence type="ECO:0000259" key="1">
    <source>
        <dbReference type="Pfam" id="PF13302"/>
    </source>
</evidence>
<evidence type="ECO:0000313" key="2">
    <source>
        <dbReference type="EMBL" id="OUS40751.1"/>
    </source>
</evidence>
<protein>
    <recommendedName>
        <fullName evidence="1">N-acetyltransferase domain-containing protein</fullName>
    </recommendedName>
</protein>
<dbReference type="Gene3D" id="3.40.630.30">
    <property type="match status" value="1"/>
</dbReference>
<dbReference type="GO" id="GO:1990189">
    <property type="term" value="F:protein N-terminal-serine acetyltransferase activity"/>
    <property type="evidence" value="ECO:0007669"/>
    <property type="project" value="TreeGrafter"/>
</dbReference>
<dbReference type="InterPro" id="IPR000182">
    <property type="entry name" value="GNAT_dom"/>
</dbReference>
<gene>
    <name evidence="2" type="ORF">A9R00_04430</name>
</gene>
<proteinExistence type="predicted"/>
<evidence type="ECO:0000313" key="3">
    <source>
        <dbReference type="Proteomes" id="UP000227088"/>
    </source>
</evidence>
<dbReference type="Pfam" id="PF13302">
    <property type="entry name" value="Acetyltransf_3"/>
    <property type="match status" value="1"/>
</dbReference>
<dbReference type="InterPro" id="IPR051908">
    <property type="entry name" value="Ribosomal_N-acetyltransferase"/>
</dbReference>
<dbReference type="Proteomes" id="UP000227088">
    <property type="component" value="Unassembled WGS sequence"/>
</dbReference>
<reference evidence="3" key="1">
    <citation type="journal article" date="2017" name="Proc. Natl. Acad. Sci. U.S.A.">
        <title>Simulation of Deepwater Horizon oil plume reveals substrate specialization within a complex community of hydrocarbon degraders.</title>
        <authorList>
            <person name="Hu P."/>
            <person name="Dubinsky E.A."/>
            <person name="Probst A.J."/>
            <person name="Wang J."/>
            <person name="Sieber C.M.K."/>
            <person name="Tom L.M."/>
            <person name="Gardinali P."/>
            <person name="Banfield J.F."/>
            <person name="Atlas R.M."/>
            <person name="Andersen G.L."/>
        </authorList>
    </citation>
    <scope>NUCLEOTIDE SEQUENCE [LARGE SCALE GENOMIC DNA]</scope>
</reference>
<organism evidence="2 3">
    <name type="scientific">Oleispira antarctica</name>
    <dbReference type="NCBI Taxonomy" id="188908"/>
    <lineage>
        <taxon>Bacteria</taxon>
        <taxon>Pseudomonadati</taxon>
        <taxon>Pseudomonadota</taxon>
        <taxon>Gammaproteobacteria</taxon>
        <taxon>Oceanospirillales</taxon>
        <taxon>Oceanospirillaceae</taxon>
        <taxon>Oleispira</taxon>
    </lineage>
</organism>
<dbReference type="InterPro" id="IPR016181">
    <property type="entry name" value="Acyl_CoA_acyltransferase"/>
</dbReference>
<feature type="domain" description="N-acetyltransferase" evidence="1">
    <location>
        <begin position="13"/>
        <end position="149"/>
    </location>
</feature>
<dbReference type="SUPFAM" id="SSF55729">
    <property type="entry name" value="Acyl-CoA N-acyltransferases (Nat)"/>
    <property type="match status" value="1"/>
</dbReference>
<dbReference type="PANTHER" id="PTHR43441:SF2">
    <property type="entry name" value="FAMILY ACETYLTRANSFERASE, PUTATIVE (AFU_ORTHOLOGUE AFUA_7G00850)-RELATED"/>
    <property type="match status" value="1"/>
</dbReference>
<accession>A0A1Y5HTW6</accession>
<dbReference type="PANTHER" id="PTHR43441">
    <property type="entry name" value="RIBOSOMAL-PROTEIN-SERINE ACETYLTRANSFERASE"/>
    <property type="match status" value="1"/>
</dbReference>
<comment type="caution">
    <text evidence="2">The sequence shown here is derived from an EMBL/GenBank/DDBJ whole genome shotgun (WGS) entry which is preliminary data.</text>
</comment>
<name>A0A1Y5HTW6_OLEAN</name>
<dbReference type="AlphaFoldDB" id="A0A1Y5HTW6"/>
<dbReference type="GO" id="GO:0008999">
    <property type="term" value="F:protein-N-terminal-alanine acetyltransferase activity"/>
    <property type="evidence" value="ECO:0007669"/>
    <property type="project" value="TreeGrafter"/>
</dbReference>
<sequence length="191" mass="22000">MNWNLNTDHYEVRFAHEEDIPNIYALLSTKGVVKHHPKSPMVVEAQAMDEARRMVMQFEAKEAAFWLVEEKATGKVIARIRLQKFNWINASGQLVLDIFPEHKDSAKVAEILYAVLTIAYEDLSLHRVEWHLQASDSGSVELASIMGFQHEGQLNSVLEFEGQWIDYQVYSMLNTDENWQRAIKEQGLPKA</sequence>